<dbReference type="Proteomes" id="UP001168338">
    <property type="component" value="Unassembled WGS sequence"/>
</dbReference>
<evidence type="ECO:0000313" key="1">
    <source>
        <dbReference type="EMBL" id="MDN7024353.1"/>
    </source>
</evidence>
<accession>A0ABT8M8U2</accession>
<organism evidence="1 2">
    <name type="scientific">Methanoculleus frigidifontis</name>
    <dbReference type="NCBI Taxonomy" id="2584085"/>
    <lineage>
        <taxon>Archaea</taxon>
        <taxon>Methanobacteriati</taxon>
        <taxon>Methanobacteriota</taxon>
        <taxon>Stenosarchaea group</taxon>
        <taxon>Methanomicrobia</taxon>
        <taxon>Methanomicrobiales</taxon>
        <taxon>Methanomicrobiaceae</taxon>
        <taxon>Methanoculleus</taxon>
    </lineage>
</organism>
<dbReference type="EMBL" id="VCYH01000003">
    <property type="protein sequence ID" value="MDN7024353.1"/>
    <property type="molecule type" value="Genomic_DNA"/>
</dbReference>
<sequence length="72" mass="8282">MDERIHHLFDGVADEIAEAAELEWQARWLNARAKQLHDTAEGIKRHYAERVHRDGLAACTRRAEMMDAVEGL</sequence>
<gene>
    <name evidence="1" type="ORF">FGU65_05515</name>
</gene>
<name>A0ABT8M8U2_9EURY</name>
<evidence type="ECO:0000313" key="2">
    <source>
        <dbReference type="Proteomes" id="UP001168338"/>
    </source>
</evidence>
<reference evidence="1" key="1">
    <citation type="submission" date="2019-05" db="EMBL/GenBank/DDBJ databases">
        <title>Methanoculleus sp. FWC-SCC1, a methanogenic archaeon isolated from deep marine cold seep.</title>
        <authorList>
            <person name="Chen Y.-W."/>
            <person name="Chen S.-C."/>
            <person name="Teng N.-H."/>
            <person name="Lai M.-C."/>
        </authorList>
    </citation>
    <scope>NUCLEOTIDE SEQUENCE</scope>
    <source>
        <strain evidence="1">FWC-SCC1</strain>
    </source>
</reference>
<dbReference type="RefSeq" id="WP_301663453.1">
    <property type="nucleotide sequence ID" value="NZ_VCYH01000003.1"/>
</dbReference>
<proteinExistence type="predicted"/>
<comment type="caution">
    <text evidence="1">The sequence shown here is derived from an EMBL/GenBank/DDBJ whole genome shotgun (WGS) entry which is preliminary data.</text>
</comment>
<protein>
    <submittedName>
        <fullName evidence="1">Uncharacterized protein</fullName>
    </submittedName>
</protein>
<keyword evidence="2" id="KW-1185">Reference proteome</keyword>